<gene>
    <name evidence="1" type="ORF">NCTC10571_01309</name>
</gene>
<dbReference type="AlphaFoldDB" id="A0A378NTH4"/>
<accession>A0A378NTH4</accession>
<proteinExistence type="predicted"/>
<dbReference type="RefSeq" id="WP_115151529.1">
    <property type="nucleotide sequence ID" value="NZ_UGPP01000001.1"/>
</dbReference>
<protein>
    <submittedName>
        <fullName evidence="1">Uncharacterized protein</fullName>
    </submittedName>
</protein>
<reference evidence="1 2" key="1">
    <citation type="submission" date="2018-06" db="EMBL/GenBank/DDBJ databases">
        <authorList>
            <consortium name="Pathogen Informatics"/>
            <person name="Doyle S."/>
        </authorList>
    </citation>
    <scope>NUCLEOTIDE SEQUENCE [LARGE SCALE GENOMIC DNA]</scope>
    <source>
        <strain evidence="1 2">NCTC10571</strain>
    </source>
</reference>
<name>A0A378NTH4_9FIRM</name>
<dbReference type="Proteomes" id="UP000255234">
    <property type="component" value="Unassembled WGS sequence"/>
</dbReference>
<sequence length="139" mass="16434">MDKKNNVQTSFSYYEKIILDRHLRFASEIAFDLKKEFEITTLTGKPATLFVSAYLNSRLREKNLPSLYYHGKEGMIQVFQNESDIADSFWKMQFNPRRKSMKGTNKDIVVLKINNKNYKLLVPRIKTNNTIEKEERYVA</sequence>
<dbReference type="EMBL" id="UGPP01000001">
    <property type="protein sequence ID" value="STY71157.1"/>
    <property type="molecule type" value="Genomic_DNA"/>
</dbReference>
<evidence type="ECO:0000313" key="2">
    <source>
        <dbReference type="Proteomes" id="UP000255234"/>
    </source>
</evidence>
<evidence type="ECO:0000313" key="1">
    <source>
        <dbReference type="EMBL" id="STY71157.1"/>
    </source>
</evidence>
<organism evidence="1 2">
    <name type="scientific">Megamonas hypermegale</name>
    <dbReference type="NCBI Taxonomy" id="158847"/>
    <lineage>
        <taxon>Bacteria</taxon>
        <taxon>Bacillati</taxon>
        <taxon>Bacillota</taxon>
        <taxon>Negativicutes</taxon>
        <taxon>Selenomonadales</taxon>
        <taxon>Selenomonadaceae</taxon>
        <taxon>Megamonas</taxon>
    </lineage>
</organism>